<dbReference type="Proteomes" id="UP000324222">
    <property type="component" value="Unassembled WGS sequence"/>
</dbReference>
<name>A0A5B7D0J3_PORTR</name>
<proteinExistence type="predicted"/>
<dbReference type="EMBL" id="VSRR010000371">
    <property type="protein sequence ID" value="MPC14681.1"/>
    <property type="molecule type" value="Genomic_DNA"/>
</dbReference>
<dbReference type="AlphaFoldDB" id="A0A5B7D0J3"/>
<gene>
    <name evidence="2" type="ORF">E2C01_007452</name>
</gene>
<accession>A0A5B7D0J3</accession>
<comment type="caution">
    <text evidence="2">The sequence shown here is derived from an EMBL/GenBank/DDBJ whole genome shotgun (WGS) entry which is preliminary data.</text>
</comment>
<feature type="region of interest" description="Disordered" evidence="1">
    <location>
        <begin position="17"/>
        <end position="59"/>
    </location>
</feature>
<evidence type="ECO:0000313" key="2">
    <source>
        <dbReference type="EMBL" id="MPC14681.1"/>
    </source>
</evidence>
<feature type="compositionally biased region" description="Basic and acidic residues" evidence="1">
    <location>
        <begin position="17"/>
        <end position="29"/>
    </location>
</feature>
<evidence type="ECO:0000313" key="3">
    <source>
        <dbReference type="Proteomes" id="UP000324222"/>
    </source>
</evidence>
<reference evidence="2 3" key="1">
    <citation type="submission" date="2019-05" db="EMBL/GenBank/DDBJ databases">
        <title>Another draft genome of Portunus trituberculatus and its Hox gene families provides insights of decapod evolution.</title>
        <authorList>
            <person name="Jeong J.-H."/>
            <person name="Song I."/>
            <person name="Kim S."/>
            <person name="Choi T."/>
            <person name="Kim D."/>
            <person name="Ryu S."/>
            <person name="Kim W."/>
        </authorList>
    </citation>
    <scope>NUCLEOTIDE SEQUENCE [LARGE SCALE GENOMIC DNA]</scope>
    <source>
        <tissue evidence="2">Muscle</tissue>
    </source>
</reference>
<sequence length="75" mass="8293">MAALNHVTDDDYRLLRGEGVRGSPEDALHRLAPSCRQSEDKQTLPRKPPPEEQQLGAAANIRRLGAFEATRDDAL</sequence>
<keyword evidence="3" id="KW-1185">Reference proteome</keyword>
<protein>
    <submittedName>
        <fullName evidence="2">Uncharacterized protein</fullName>
    </submittedName>
</protein>
<organism evidence="2 3">
    <name type="scientific">Portunus trituberculatus</name>
    <name type="common">Swimming crab</name>
    <name type="synonym">Neptunus trituberculatus</name>
    <dbReference type="NCBI Taxonomy" id="210409"/>
    <lineage>
        <taxon>Eukaryota</taxon>
        <taxon>Metazoa</taxon>
        <taxon>Ecdysozoa</taxon>
        <taxon>Arthropoda</taxon>
        <taxon>Crustacea</taxon>
        <taxon>Multicrustacea</taxon>
        <taxon>Malacostraca</taxon>
        <taxon>Eumalacostraca</taxon>
        <taxon>Eucarida</taxon>
        <taxon>Decapoda</taxon>
        <taxon>Pleocyemata</taxon>
        <taxon>Brachyura</taxon>
        <taxon>Eubrachyura</taxon>
        <taxon>Portunoidea</taxon>
        <taxon>Portunidae</taxon>
        <taxon>Portuninae</taxon>
        <taxon>Portunus</taxon>
    </lineage>
</organism>
<evidence type="ECO:0000256" key="1">
    <source>
        <dbReference type="SAM" id="MobiDB-lite"/>
    </source>
</evidence>